<feature type="domain" description="BTB" evidence="1">
    <location>
        <begin position="80"/>
        <end position="118"/>
    </location>
</feature>
<protein>
    <recommendedName>
        <fullName evidence="5">BTB domain-containing protein</fullName>
    </recommendedName>
</protein>
<gene>
    <name evidence="3" type="ORF">PFISCL1PPCAC_20930</name>
</gene>
<dbReference type="PROSITE" id="PS50097">
    <property type="entry name" value="BTB"/>
    <property type="match status" value="1"/>
</dbReference>
<accession>A0AAV5WG52</accession>
<feature type="non-terminal residue" evidence="3">
    <location>
        <position position="118"/>
    </location>
</feature>
<dbReference type="SUPFAM" id="SSF49599">
    <property type="entry name" value="TRAF domain-like"/>
    <property type="match status" value="1"/>
</dbReference>
<feature type="domain" description="MATH" evidence="2">
    <location>
        <begin position="1"/>
        <end position="56"/>
    </location>
</feature>
<dbReference type="Pfam" id="PF00651">
    <property type="entry name" value="BTB"/>
    <property type="match status" value="1"/>
</dbReference>
<dbReference type="Gene3D" id="3.30.710.10">
    <property type="entry name" value="Potassium Channel Kv1.1, Chain A"/>
    <property type="match status" value="1"/>
</dbReference>
<dbReference type="PANTHER" id="PTHR47022">
    <property type="entry name" value="BTB AND MATH DOMAIN-CONTAINING PROTEIN 36-RELATED"/>
    <property type="match status" value="1"/>
</dbReference>
<evidence type="ECO:0000259" key="1">
    <source>
        <dbReference type="PROSITE" id="PS50097"/>
    </source>
</evidence>
<dbReference type="PROSITE" id="PS50144">
    <property type="entry name" value="MATH"/>
    <property type="match status" value="1"/>
</dbReference>
<name>A0AAV5WG52_9BILA</name>
<dbReference type="InterPro" id="IPR011333">
    <property type="entry name" value="SKP1/BTB/POZ_sf"/>
</dbReference>
<organism evidence="3 4">
    <name type="scientific">Pristionchus fissidentatus</name>
    <dbReference type="NCBI Taxonomy" id="1538716"/>
    <lineage>
        <taxon>Eukaryota</taxon>
        <taxon>Metazoa</taxon>
        <taxon>Ecdysozoa</taxon>
        <taxon>Nematoda</taxon>
        <taxon>Chromadorea</taxon>
        <taxon>Rhabditida</taxon>
        <taxon>Rhabditina</taxon>
        <taxon>Diplogasteromorpha</taxon>
        <taxon>Diplogasteroidea</taxon>
        <taxon>Neodiplogasteridae</taxon>
        <taxon>Pristionchus</taxon>
    </lineage>
</organism>
<dbReference type="CDD" id="cd18186">
    <property type="entry name" value="BTB_POZ_ZBTB_KLHL-like"/>
    <property type="match status" value="1"/>
</dbReference>
<dbReference type="Gene3D" id="2.60.210.10">
    <property type="entry name" value="Apoptosis, Tumor Necrosis Factor Receptor Associated Protein 2, Chain A"/>
    <property type="match status" value="1"/>
</dbReference>
<dbReference type="AlphaFoldDB" id="A0AAV5WG52"/>
<evidence type="ECO:0008006" key="5">
    <source>
        <dbReference type="Google" id="ProtNLM"/>
    </source>
</evidence>
<comment type="caution">
    <text evidence="3">The sequence shown here is derived from an EMBL/GenBank/DDBJ whole genome shotgun (WGS) entry which is preliminary data.</text>
</comment>
<dbReference type="InterPro" id="IPR002083">
    <property type="entry name" value="MATH/TRAF_dom"/>
</dbReference>
<dbReference type="Proteomes" id="UP001432322">
    <property type="component" value="Unassembled WGS sequence"/>
</dbReference>
<evidence type="ECO:0000313" key="4">
    <source>
        <dbReference type="Proteomes" id="UP001432322"/>
    </source>
</evidence>
<evidence type="ECO:0000259" key="2">
    <source>
        <dbReference type="PROSITE" id="PS50144"/>
    </source>
</evidence>
<keyword evidence="4" id="KW-1185">Reference proteome</keyword>
<dbReference type="InterPro" id="IPR008974">
    <property type="entry name" value="TRAF-like"/>
</dbReference>
<dbReference type="PANTHER" id="PTHR47022:SF1">
    <property type="entry name" value="BTB AND MATH DOMAIN-CONTAINING PROTEIN 36-RELATED"/>
    <property type="match status" value="1"/>
</dbReference>
<sequence>TLINDDQNKNKSDEMRSTFSTKVRGKGHFSFIDFDFLLDEKNGFFKDDRVVIESKFIVEKVVGIQQPLEFDFSIPGVGSDDIILIIEEKKVHVSKNYLAMHSPYFAAMFFQEFKEKEK</sequence>
<feature type="non-terminal residue" evidence="3">
    <location>
        <position position="1"/>
    </location>
</feature>
<dbReference type="EMBL" id="BTSY01000005">
    <property type="protein sequence ID" value="GMT29633.1"/>
    <property type="molecule type" value="Genomic_DNA"/>
</dbReference>
<evidence type="ECO:0000313" key="3">
    <source>
        <dbReference type="EMBL" id="GMT29633.1"/>
    </source>
</evidence>
<dbReference type="SUPFAM" id="SSF54695">
    <property type="entry name" value="POZ domain"/>
    <property type="match status" value="1"/>
</dbReference>
<dbReference type="InterPro" id="IPR000210">
    <property type="entry name" value="BTB/POZ_dom"/>
</dbReference>
<reference evidence="3" key="1">
    <citation type="submission" date="2023-10" db="EMBL/GenBank/DDBJ databases">
        <title>Genome assembly of Pristionchus species.</title>
        <authorList>
            <person name="Yoshida K."/>
            <person name="Sommer R.J."/>
        </authorList>
    </citation>
    <scope>NUCLEOTIDE SEQUENCE</scope>
    <source>
        <strain evidence="3">RS5133</strain>
    </source>
</reference>
<proteinExistence type="predicted"/>